<dbReference type="SUPFAM" id="SSF46955">
    <property type="entry name" value="Putative DNA-binding domain"/>
    <property type="match status" value="1"/>
</dbReference>
<dbReference type="GO" id="GO:0003677">
    <property type="term" value="F:DNA binding"/>
    <property type="evidence" value="ECO:0007669"/>
    <property type="project" value="UniProtKB-KW"/>
</dbReference>
<evidence type="ECO:0000313" key="3">
    <source>
        <dbReference type="EMBL" id="MBM0108551.1"/>
    </source>
</evidence>
<dbReference type="InterPro" id="IPR029016">
    <property type="entry name" value="GAF-like_dom_sf"/>
</dbReference>
<dbReference type="InterPro" id="IPR003018">
    <property type="entry name" value="GAF"/>
</dbReference>
<reference evidence="3 4" key="1">
    <citation type="journal article" date="2021" name="Int. J. Syst. Evol. Microbiol.">
        <title>Steroidobacter gossypii sp. nov., isolated from soil of cotton cropping field.</title>
        <authorList>
            <person name="Huang R."/>
            <person name="Yang S."/>
            <person name="Zhen C."/>
            <person name="Liu W."/>
        </authorList>
    </citation>
    <scope>NUCLEOTIDE SEQUENCE [LARGE SCALE GENOMIC DNA]</scope>
    <source>
        <strain evidence="3 4">S1-65</strain>
    </source>
</reference>
<gene>
    <name evidence="3" type="ORF">JM946_27780</name>
</gene>
<evidence type="ECO:0000259" key="2">
    <source>
        <dbReference type="Pfam" id="PF12728"/>
    </source>
</evidence>
<dbReference type="Gene3D" id="1.10.1660.10">
    <property type="match status" value="1"/>
</dbReference>
<organism evidence="3 4">
    <name type="scientific">Steroidobacter gossypii</name>
    <dbReference type="NCBI Taxonomy" id="2805490"/>
    <lineage>
        <taxon>Bacteria</taxon>
        <taxon>Pseudomonadati</taxon>
        <taxon>Pseudomonadota</taxon>
        <taxon>Gammaproteobacteria</taxon>
        <taxon>Steroidobacterales</taxon>
        <taxon>Steroidobacteraceae</taxon>
        <taxon>Steroidobacter</taxon>
    </lineage>
</organism>
<accession>A0ABS1X5P3</accession>
<feature type="domain" description="Helix-turn-helix" evidence="2">
    <location>
        <begin position="5"/>
        <end position="54"/>
    </location>
</feature>
<dbReference type="EMBL" id="JAEVLS010000008">
    <property type="protein sequence ID" value="MBM0108551.1"/>
    <property type="molecule type" value="Genomic_DNA"/>
</dbReference>
<dbReference type="PANTHER" id="PTHR43102">
    <property type="entry name" value="SLR1143 PROTEIN"/>
    <property type="match status" value="1"/>
</dbReference>
<sequence length="359" mass="39230">MQQQVLTTAEAAKLLGVSVRTAQLLIENGPLKSWKTPGGHRRVYLQDVLAYMTQTPRSPEFASALAILVTSPERKPLFDARLGSVSECLVESWPDVHIAAYAIGARLPAAVIVDMHDARDERREFLRQLTAHPELGTTRFIAVADSSDPTDRQGGRPLVATLDEVADAVRAVFVPAAGPPDVPLAPSSSLSFPIASNERERLSALQRSGLLSTPAEPAFDRLTWLASEHLHMPVSLMTLLSATHQHFKSRVGLDLTETPRDWAMCNQTILQKHVYSVPDLSTSNLFSTNPAVAGPPHFRFYAGAPVFDPDGFALGSICVMDYEPHRLEAAQEQTLLALAAIASDEVRIRANKRPARPNR</sequence>
<keyword evidence="4" id="KW-1185">Reference proteome</keyword>
<dbReference type="NCBIfam" id="TIGR01764">
    <property type="entry name" value="excise"/>
    <property type="match status" value="1"/>
</dbReference>
<comment type="caution">
    <text evidence="3">The sequence shown here is derived from an EMBL/GenBank/DDBJ whole genome shotgun (WGS) entry which is preliminary data.</text>
</comment>
<dbReference type="RefSeq" id="WP_203170703.1">
    <property type="nucleotide sequence ID" value="NZ_JAEVLS010000008.1"/>
</dbReference>
<dbReference type="SUPFAM" id="SSF55781">
    <property type="entry name" value="GAF domain-like"/>
    <property type="match status" value="1"/>
</dbReference>
<dbReference type="Proteomes" id="UP000661077">
    <property type="component" value="Unassembled WGS sequence"/>
</dbReference>
<keyword evidence="3" id="KW-0238">DNA-binding</keyword>
<evidence type="ECO:0000259" key="1">
    <source>
        <dbReference type="Pfam" id="PF01590"/>
    </source>
</evidence>
<dbReference type="Gene3D" id="3.30.450.40">
    <property type="match status" value="1"/>
</dbReference>
<name>A0ABS1X5P3_9GAMM</name>
<dbReference type="InterPro" id="IPR009061">
    <property type="entry name" value="DNA-bd_dom_put_sf"/>
</dbReference>
<dbReference type="Pfam" id="PF12728">
    <property type="entry name" value="HTH_17"/>
    <property type="match status" value="1"/>
</dbReference>
<feature type="domain" description="GAF" evidence="1">
    <location>
        <begin position="217"/>
        <end position="342"/>
    </location>
</feature>
<dbReference type="Pfam" id="PF01590">
    <property type="entry name" value="GAF"/>
    <property type="match status" value="1"/>
</dbReference>
<dbReference type="CDD" id="cd04762">
    <property type="entry name" value="HTH_MerR-trunc"/>
    <property type="match status" value="1"/>
</dbReference>
<protein>
    <submittedName>
        <fullName evidence="3">Excisionase family DNA-binding protein</fullName>
    </submittedName>
</protein>
<dbReference type="PANTHER" id="PTHR43102:SF2">
    <property type="entry name" value="GAF DOMAIN-CONTAINING PROTEIN"/>
    <property type="match status" value="1"/>
</dbReference>
<dbReference type="InterPro" id="IPR010093">
    <property type="entry name" value="SinI_DNA-bd"/>
</dbReference>
<proteinExistence type="predicted"/>
<evidence type="ECO:0000313" key="4">
    <source>
        <dbReference type="Proteomes" id="UP000661077"/>
    </source>
</evidence>
<dbReference type="InterPro" id="IPR041657">
    <property type="entry name" value="HTH_17"/>
</dbReference>